<dbReference type="GO" id="GO:0016874">
    <property type="term" value="F:ligase activity"/>
    <property type="evidence" value="ECO:0007669"/>
    <property type="project" value="UniProtKB-KW"/>
</dbReference>
<reference evidence="4" key="1">
    <citation type="journal article" date="2015" name="Nature">
        <title>Complex archaea that bridge the gap between prokaryotes and eukaryotes.</title>
        <authorList>
            <person name="Spang A."/>
            <person name="Saw J.H."/>
            <person name="Jorgensen S.L."/>
            <person name="Zaremba-Niedzwiedzka K."/>
            <person name="Martijn J."/>
            <person name="Lind A.E."/>
            <person name="van Eijk R."/>
            <person name="Schleper C."/>
            <person name="Guy L."/>
            <person name="Ettema T.J."/>
        </authorList>
    </citation>
    <scope>NUCLEOTIDE SEQUENCE</scope>
</reference>
<comment type="caution">
    <text evidence="4">The sequence shown here is derived from an EMBL/GenBank/DDBJ whole genome shotgun (WGS) entry which is preliminary data.</text>
</comment>
<protein>
    <recommendedName>
        <fullName evidence="5">B12-binding domain-containing protein</fullName>
    </recommendedName>
</protein>
<evidence type="ECO:0000256" key="3">
    <source>
        <dbReference type="ARBA" id="ARBA00022840"/>
    </source>
</evidence>
<dbReference type="EMBL" id="LAZR01011367">
    <property type="protein sequence ID" value="KKM62081.1"/>
    <property type="molecule type" value="Genomic_DNA"/>
</dbReference>
<keyword evidence="2" id="KW-0547">Nucleotide-binding</keyword>
<dbReference type="InterPro" id="IPR016102">
    <property type="entry name" value="Succinyl-CoA_synth-like"/>
</dbReference>
<evidence type="ECO:0000313" key="4">
    <source>
        <dbReference type="EMBL" id="KKM62081.1"/>
    </source>
</evidence>
<keyword evidence="3" id="KW-0067">ATP-binding</keyword>
<dbReference type="Gene3D" id="3.40.50.261">
    <property type="entry name" value="Succinyl-CoA synthetase domains"/>
    <property type="match status" value="1"/>
</dbReference>
<proteinExistence type="predicted"/>
<evidence type="ECO:0000256" key="1">
    <source>
        <dbReference type="ARBA" id="ARBA00022598"/>
    </source>
</evidence>
<dbReference type="PANTHER" id="PTHR43334:SF1">
    <property type="entry name" value="3-HYDROXYPROPIONATE--COA LIGASE [ADP-FORMING]"/>
    <property type="match status" value="1"/>
</dbReference>
<evidence type="ECO:0000256" key="2">
    <source>
        <dbReference type="ARBA" id="ARBA00022741"/>
    </source>
</evidence>
<gene>
    <name evidence="4" type="ORF">LCGC14_1525270</name>
</gene>
<sequence>MIIMNWFVFQDTPLDEGIVEVLEEINQKSPKPILCGATGGPYTKKMSRAIEEIGVPVLNTAHTWIAAANALVKWGEIQKTL</sequence>
<organism evidence="4">
    <name type="scientific">marine sediment metagenome</name>
    <dbReference type="NCBI Taxonomy" id="412755"/>
    <lineage>
        <taxon>unclassified sequences</taxon>
        <taxon>metagenomes</taxon>
        <taxon>ecological metagenomes</taxon>
    </lineage>
</organism>
<dbReference type="PANTHER" id="PTHR43334">
    <property type="entry name" value="ACETATE--COA LIGASE [ADP-FORMING]"/>
    <property type="match status" value="1"/>
</dbReference>
<dbReference type="InterPro" id="IPR051538">
    <property type="entry name" value="Acyl-CoA_Synth/Transferase"/>
</dbReference>
<dbReference type="GO" id="GO:0005524">
    <property type="term" value="F:ATP binding"/>
    <property type="evidence" value="ECO:0007669"/>
    <property type="project" value="UniProtKB-KW"/>
</dbReference>
<accession>A0A0F9JI96</accession>
<dbReference type="SUPFAM" id="SSF52210">
    <property type="entry name" value="Succinyl-CoA synthetase domains"/>
    <property type="match status" value="1"/>
</dbReference>
<keyword evidence="1" id="KW-0436">Ligase</keyword>
<evidence type="ECO:0008006" key="5">
    <source>
        <dbReference type="Google" id="ProtNLM"/>
    </source>
</evidence>
<name>A0A0F9JI96_9ZZZZ</name>
<dbReference type="AlphaFoldDB" id="A0A0F9JI96"/>